<dbReference type="InterPro" id="IPR011990">
    <property type="entry name" value="TPR-like_helical_dom_sf"/>
</dbReference>
<evidence type="ECO:0000256" key="2">
    <source>
        <dbReference type="ARBA" id="ARBA00006275"/>
    </source>
</evidence>
<evidence type="ECO:0000313" key="10">
    <source>
        <dbReference type="Proteomes" id="UP000653730"/>
    </source>
</evidence>
<dbReference type="PROSITE" id="PS51257">
    <property type="entry name" value="PROKAR_LIPOPROTEIN"/>
    <property type="match status" value="1"/>
</dbReference>
<evidence type="ECO:0000313" key="9">
    <source>
        <dbReference type="EMBL" id="MBC9794661.1"/>
    </source>
</evidence>
<comment type="caution">
    <text evidence="9">The sequence shown here is derived from an EMBL/GenBank/DDBJ whole genome shotgun (WGS) entry which is preliminary data.</text>
</comment>
<evidence type="ECO:0000256" key="4">
    <source>
        <dbReference type="ARBA" id="ARBA00023136"/>
    </source>
</evidence>
<comment type="similarity">
    <text evidence="2">Belongs to the SusD family.</text>
</comment>
<evidence type="ECO:0000256" key="1">
    <source>
        <dbReference type="ARBA" id="ARBA00004442"/>
    </source>
</evidence>
<dbReference type="SUPFAM" id="SSF48452">
    <property type="entry name" value="TPR-like"/>
    <property type="match status" value="1"/>
</dbReference>
<feature type="domain" description="SusD-like N-terminal" evidence="8">
    <location>
        <begin position="88"/>
        <end position="222"/>
    </location>
</feature>
<evidence type="ECO:0000259" key="7">
    <source>
        <dbReference type="Pfam" id="PF07980"/>
    </source>
</evidence>
<dbReference type="EMBL" id="JACVDC010000002">
    <property type="protein sequence ID" value="MBC9794661.1"/>
    <property type="molecule type" value="Genomic_DNA"/>
</dbReference>
<dbReference type="CDD" id="cd08977">
    <property type="entry name" value="SusD"/>
    <property type="match status" value="1"/>
</dbReference>
<feature type="domain" description="RagB/SusD" evidence="7">
    <location>
        <begin position="276"/>
        <end position="549"/>
    </location>
</feature>
<gene>
    <name evidence="9" type="ORF">IBL28_01670</name>
</gene>
<organism evidence="9 10">
    <name type="scientific">Sinomicrobium weinanense</name>
    <dbReference type="NCBI Taxonomy" id="2842200"/>
    <lineage>
        <taxon>Bacteria</taxon>
        <taxon>Pseudomonadati</taxon>
        <taxon>Bacteroidota</taxon>
        <taxon>Flavobacteriia</taxon>
        <taxon>Flavobacteriales</taxon>
        <taxon>Flavobacteriaceae</taxon>
        <taxon>Sinomicrobium</taxon>
    </lineage>
</organism>
<dbReference type="InterPro" id="IPR033985">
    <property type="entry name" value="SusD-like_N"/>
</dbReference>
<dbReference type="Pfam" id="PF07980">
    <property type="entry name" value="SusD_RagB"/>
    <property type="match status" value="1"/>
</dbReference>
<protein>
    <submittedName>
        <fullName evidence="9">RagB/SusD family nutrient uptake outer membrane protein</fullName>
    </submittedName>
</protein>
<evidence type="ECO:0000256" key="6">
    <source>
        <dbReference type="SAM" id="SignalP"/>
    </source>
</evidence>
<reference evidence="9 10" key="1">
    <citation type="submission" date="2020-09" db="EMBL/GenBank/DDBJ databases">
        <title>Sinomicrobium weinanense sp. nov., a halophilic bacteria isolated from saline-alkali soil.</title>
        <authorList>
            <person name="Wu P."/>
            <person name="Ren H."/>
            <person name="Mei Y."/>
            <person name="Liang Y."/>
            <person name="Chen Z."/>
        </authorList>
    </citation>
    <scope>NUCLEOTIDE SEQUENCE [LARGE SCALE GENOMIC DNA]</scope>
    <source>
        <strain evidence="9 10">FJxs</strain>
    </source>
</reference>
<keyword evidence="10" id="KW-1185">Reference proteome</keyword>
<dbReference type="RefSeq" id="WP_187963818.1">
    <property type="nucleotide sequence ID" value="NZ_JACVDC010000002.1"/>
</dbReference>
<keyword evidence="4" id="KW-0472">Membrane</keyword>
<comment type="subcellular location">
    <subcellularLocation>
        <location evidence="1">Cell outer membrane</location>
    </subcellularLocation>
</comment>
<dbReference type="Proteomes" id="UP000653730">
    <property type="component" value="Unassembled WGS sequence"/>
</dbReference>
<dbReference type="Gene3D" id="1.25.40.390">
    <property type="match status" value="1"/>
</dbReference>
<dbReference type="AlphaFoldDB" id="A0A926JP43"/>
<evidence type="ECO:0000256" key="5">
    <source>
        <dbReference type="ARBA" id="ARBA00023237"/>
    </source>
</evidence>
<sequence>MKLNNKIIRILLLVSVLSLSACDVDRMPETQLSDDSFWASENDLKAASNYLYTFLPKLPVTTDVWSDDAIGTTPNNISDGSRITPATYEDYPINDYNDYNDPYKLIRAANNIIEKAPRVVKAGVDQQIIDWYIAEARFFRAWGYFSLVQRFGGVPLILKTLAEDAPELQEGKASREEVLNVIYEDLDFAAENLRGPDDLEPDTDYGRITNTAALAFKSRVALFEGTRAKYHSYGDPERHLTLAREAAKAVIESNKHDLFASYFDLYQYESEGRQNKENILVRKYGQSLGNSIVYHNAQRNLETGAANPTKFLADSYLMTDGLPISKSPMYEEPTNTEEVFKNRDPRMDATFFKKGDPYIQTIPVFNVPVLSFHKTGYANRRYANMEDWNNSRSYIDYAIIRYAEILLNYAEAVYELDGAISDSDLDISINRIRSRASMPDLTNTFVSTNGLDMLQEIRRERRVELALEGFRYWDIIRWKIAEDVLPQDILGNVFFDEFGTEVIPEVNEDNIIVVQKKSTRTFDPSRDYLWPFPTDELALNPNLEQNPGW</sequence>
<accession>A0A926JP43</accession>
<dbReference type="GO" id="GO:0009279">
    <property type="term" value="C:cell outer membrane"/>
    <property type="evidence" value="ECO:0007669"/>
    <property type="project" value="UniProtKB-SubCell"/>
</dbReference>
<proteinExistence type="inferred from homology"/>
<feature type="chain" id="PRO_5037381694" evidence="6">
    <location>
        <begin position="22"/>
        <end position="549"/>
    </location>
</feature>
<dbReference type="Pfam" id="PF14322">
    <property type="entry name" value="SusD-like_3"/>
    <property type="match status" value="1"/>
</dbReference>
<evidence type="ECO:0000256" key="3">
    <source>
        <dbReference type="ARBA" id="ARBA00022729"/>
    </source>
</evidence>
<keyword evidence="5" id="KW-0998">Cell outer membrane</keyword>
<dbReference type="InterPro" id="IPR012944">
    <property type="entry name" value="SusD_RagB_dom"/>
</dbReference>
<keyword evidence="3 6" id="KW-0732">Signal</keyword>
<name>A0A926JP43_9FLAO</name>
<feature type="signal peptide" evidence="6">
    <location>
        <begin position="1"/>
        <end position="21"/>
    </location>
</feature>
<evidence type="ECO:0000259" key="8">
    <source>
        <dbReference type="Pfam" id="PF14322"/>
    </source>
</evidence>